<dbReference type="InterPro" id="IPR003615">
    <property type="entry name" value="HNH_nuc"/>
</dbReference>
<dbReference type="RefSeq" id="WP_109739497.1">
    <property type="nucleotide sequence ID" value="NZ_CABVLR010000013.1"/>
</dbReference>
<evidence type="ECO:0000259" key="1">
    <source>
        <dbReference type="Pfam" id="PF01844"/>
    </source>
</evidence>
<reference evidence="3 4" key="1">
    <citation type="submission" date="2016-04" db="EMBL/GenBank/DDBJ databases">
        <authorList>
            <person name="Regsiter A."/>
            <person name="William W."/>
        </authorList>
    </citation>
    <scope>NUCLEOTIDE SEQUENCE [LARGE SCALE GENOMIC DNA]</scope>
    <source>
        <strain evidence="3 4">92</strain>
    </source>
</reference>
<evidence type="ECO:0000313" key="3">
    <source>
        <dbReference type="EMBL" id="SAY81383.1"/>
    </source>
</evidence>
<evidence type="ECO:0000313" key="4">
    <source>
        <dbReference type="Proteomes" id="UP000245995"/>
    </source>
</evidence>
<dbReference type="EMBL" id="LT556085">
    <property type="protein sequence ID" value="SAY81383.1"/>
    <property type="molecule type" value="Genomic_DNA"/>
</dbReference>
<dbReference type="CDD" id="cd00085">
    <property type="entry name" value="HNHc"/>
    <property type="match status" value="1"/>
</dbReference>
<dbReference type="Proteomes" id="UP000245995">
    <property type="component" value="Chromosome CITRO92"/>
</dbReference>
<keyword evidence="3" id="KW-0378">Hydrolase</keyword>
<organism evidence="3 4">
    <name type="scientific">Citrobacter amalonaticus</name>
    <dbReference type="NCBI Taxonomy" id="35703"/>
    <lineage>
        <taxon>Bacteria</taxon>
        <taxon>Pseudomonadati</taxon>
        <taxon>Pseudomonadota</taxon>
        <taxon>Gammaproteobacteria</taxon>
        <taxon>Enterobacterales</taxon>
        <taxon>Enterobacteriaceae</taxon>
        <taxon>Citrobacter</taxon>
    </lineage>
</organism>
<name>A0AAW9M2I5_CITAM</name>
<dbReference type="GO" id="GO:0008270">
    <property type="term" value="F:zinc ion binding"/>
    <property type="evidence" value="ECO:0007669"/>
    <property type="project" value="InterPro"/>
</dbReference>
<protein>
    <submittedName>
        <fullName evidence="3">Endonuclease</fullName>
    </submittedName>
</protein>
<evidence type="ECO:0000259" key="2">
    <source>
        <dbReference type="Pfam" id="PF26345"/>
    </source>
</evidence>
<keyword evidence="3" id="KW-0540">Nuclease</keyword>
<feature type="domain" description="HNH" evidence="1">
    <location>
        <begin position="141"/>
        <end position="196"/>
    </location>
</feature>
<dbReference type="InterPro" id="IPR058807">
    <property type="entry name" value="ScoMcrA_N"/>
</dbReference>
<dbReference type="InterPro" id="IPR002711">
    <property type="entry name" value="HNH"/>
</dbReference>
<dbReference type="AlphaFoldDB" id="A0AAW9M2I5"/>
<dbReference type="GO" id="GO:0003676">
    <property type="term" value="F:nucleic acid binding"/>
    <property type="evidence" value="ECO:0007669"/>
    <property type="project" value="InterPro"/>
</dbReference>
<keyword evidence="3" id="KW-0255">Endonuclease</keyword>
<sequence length="211" mass="23913">MNELPDRLPRKYIIKAIRAYDDGFPHLFKEARRYEVVFDGRRYPSKAIVGIAATLMTGKTFTPQDFSGGIKSKCVRLLIEQGFHIVQGEKGAATVSDTLFPDELTSQIDYVEGAATQVVVNCYERDRNARQKALEYHGYQCKVCGLDMSKVYGEIGKGFIHIHHLVPLSAIKEDYHLDPIDDLIPVCPNCHAMLHRHNPPLTPEELKQRMS</sequence>
<dbReference type="Gene3D" id="1.10.30.50">
    <property type="match status" value="1"/>
</dbReference>
<gene>
    <name evidence="3" type="ORF">CITRO92_0411</name>
</gene>
<dbReference type="Pfam" id="PF01844">
    <property type="entry name" value="HNH"/>
    <property type="match status" value="1"/>
</dbReference>
<dbReference type="Pfam" id="PF26345">
    <property type="entry name" value="ScoMcrA_N"/>
    <property type="match status" value="1"/>
</dbReference>
<feature type="domain" description="ScoMcrA-like N-terminal head" evidence="2">
    <location>
        <begin position="11"/>
        <end position="86"/>
    </location>
</feature>
<proteinExistence type="predicted"/>
<dbReference type="GO" id="GO:0004519">
    <property type="term" value="F:endonuclease activity"/>
    <property type="evidence" value="ECO:0007669"/>
    <property type="project" value="UniProtKB-KW"/>
</dbReference>
<accession>A0AAW9M2I5</accession>